<gene>
    <name evidence="2" type="ORF">TBRA_LOCUS7590</name>
</gene>
<evidence type="ECO:0000313" key="3">
    <source>
        <dbReference type="Proteomes" id="UP000479190"/>
    </source>
</evidence>
<dbReference type="EMBL" id="CADCXV010000795">
    <property type="protein sequence ID" value="CAB0035702.1"/>
    <property type="molecule type" value="Genomic_DNA"/>
</dbReference>
<feature type="region of interest" description="Disordered" evidence="1">
    <location>
        <begin position="71"/>
        <end position="129"/>
    </location>
</feature>
<proteinExistence type="predicted"/>
<dbReference type="AlphaFoldDB" id="A0A6H5IGG9"/>
<organism evidence="2 3">
    <name type="scientific">Trichogramma brassicae</name>
    <dbReference type="NCBI Taxonomy" id="86971"/>
    <lineage>
        <taxon>Eukaryota</taxon>
        <taxon>Metazoa</taxon>
        <taxon>Ecdysozoa</taxon>
        <taxon>Arthropoda</taxon>
        <taxon>Hexapoda</taxon>
        <taxon>Insecta</taxon>
        <taxon>Pterygota</taxon>
        <taxon>Neoptera</taxon>
        <taxon>Endopterygota</taxon>
        <taxon>Hymenoptera</taxon>
        <taxon>Apocrita</taxon>
        <taxon>Proctotrupomorpha</taxon>
        <taxon>Chalcidoidea</taxon>
        <taxon>Trichogrammatidae</taxon>
        <taxon>Trichogramma</taxon>
    </lineage>
</organism>
<protein>
    <submittedName>
        <fullName evidence="2">Uncharacterized protein</fullName>
    </submittedName>
</protein>
<accession>A0A6H5IGG9</accession>
<reference evidence="2 3" key="1">
    <citation type="submission" date="2020-02" db="EMBL/GenBank/DDBJ databases">
        <authorList>
            <person name="Ferguson B K."/>
        </authorList>
    </citation>
    <scope>NUCLEOTIDE SEQUENCE [LARGE SCALE GENOMIC DNA]</scope>
</reference>
<evidence type="ECO:0000256" key="1">
    <source>
        <dbReference type="SAM" id="MobiDB-lite"/>
    </source>
</evidence>
<name>A0A6H5IGG9_9HYME</name>
<evidence type="ECO:0000313" key="2">
    <source>
        <dbReference type="EMBL" id="CAB0035702.1"/>
    </source>
</evidence>
<feature type="compositionally biased region" description="Polar residues" evidence="1">
    <location>
        <begin position="71"/>
        <end position="82"/>
    </location>
</feature>
<keyword evidence="3" id="KW-1185">Reference proteome</keyword>
<sequence length="129" mass="14780">MWFITFISSERRPSTRKNGPRPTSRTNRRINRFATSTLGFRYDVRRNKIKIIASNRTTIEIFCPNMCSRSTRWNDSSCTTGSARPPSVPTAPSTCTRSRGREAPGKRRSSGRSPRPKQVICAKRLKKKF</sequence>
<dbReference type="Proteomes" id="UP000479190">
    <property type="component" value="Unassembled WGS sequence"/>
</dbReference>